<feature type="domain" description="TerD" evidence="2">
    <location>
        <begin position="23"/>
        <end position="161"/>
    </location>
</feature>
<dbReference type="PANTHER" id="PTHR32097:SF17">
    <property type="entry name" value="CAMP-BINDING PROTEIN 1-RELATED"/>
    <property type="match status" value="1"/>
</dbReference>
<sequence length="414" mass="42435">MTAMTPGSNIPLPTARVAVDVAAPVRLDVSGLLLTADGKVRSDDDFIFYNQPAGPGVTYRSGGGTAPDSILVDTGALPPGIERVVVTASPDAAGQTFQGIEPTATVRGADDNAVIASFTPPQLGSETALVVVEVYLRNGAWKVRAVGQGYADGLAGIATDFGVSVEEPAPAAPQAPAAPAAPQAPAAPPSAPTPSYDPRTAAPAAPAAPPAPAAPAAPAPGSGKINLDKGRVSLTKNQTVSLVKGGRPLLSQVKMGLGWEPAFRGKDIDLDASVIAYDGNRKMIDSCYFGKLSILNGAVKHSGDNLTGEGAGDDEVITVDLGRIPAEATGLVFTVNSFTGQKFSEVAKAYCRLLDGATGEELVRFDLTGAEPQTGVMMAKLIKQFSGEWEMTAMGDFVKSRTVRGMVKPAAQAL</sequence>
<dbReference type="RefSeq" id="WP_380836912.1">
    <property type="nucleotide sequence ID" value="NZ_JBHMCR010000006.1"/>
</dbReference>
<dbReference type="CDD" id="cd06974">
    <property type="entry name" value="TerD_like"/>
    <property type="match status" value="2"/>
</dbReference>
<keyword evidence="4" id="KW-1185">Reference proteome</keyword>
<evidence type="ECO:0000313" key="3">
    <source>
        <dbReference type="EMBL" id="MFB9520479.1"/>
    </source>
</evidence>
<dbReference type="Pfam" id="PF02342">
    <property type="entry name" value="TerD"/>
    <property type="match status" value="2"/>
</dbReference>
<dbReference type="Gene3D" id="2.60.60.30">
    <property type="entry name" value="sav2460 like domains"/>
    <property type="match status" value="2"/>
</dbReference>
<dbReference type="PANTHER" id="PTHR32097">
    <property type="entry name" value="CAMP-BINDING PROTEIN 1-RELATED"/>
    <property type="match status" value="1"/>
</dbReference>
<organism evidence="3 4">
    <name type="scientific">Streptomyces cremeus</name>
    <dbReference type="NCBI Taxonomy" id="66881"/>
    <lineage>
        <taxon>Bacteria</taxon>
        <taxon>Bacillati</taxon>
        <taxon>Actinomycetota</taxon>
        <taxon>Actinomycetes</taxon>
        <taxon>Kitasatosporales</taxon>
        <taxon>Streptomycetaceae</taxon>
        <taxon>Streptomyces</taxon>
    </lineage>
</organism>
<protein>
    <submittedName>
        <fullName evidence="3">TerD family protein</fullName>
    </submittedName>
</protein>
<accession>A0ABV5PBJ0</accession>
<comment type="caution">
    <text evidence="3">The sequence shown here is derived from an EMBL/GenBank/DDBJ whole genome shotgun (WGS) entry which is preliminary data.</text>
</comment>
<name>A0ABV5PBJ0_STRCM</name>
<evidence type="ECO:0000313" key="4">
    <source>
        <dbReference type="Proteomes" id="UP001589718"/>
    </source>
</evidence>
<evidence type="ECO:0000259" key="2">
    <source>
        <dbReference type="Pfam" id="PF02342"/>
    </source>
</evidence>
<feature type="region of interest" description="Disordered" evidence="1">
    <location>
        <begin position="168"/>
        <end position="228"/>
    </location>
</feature>
<proteinExistence type="predicted"/>
<dbReference type="InterPro" id="IPR051324">
    <property type="entry name" value="Stress/Tellurium_Resist"/>
</dbReference>
<feature type="compositionally biased region" description="Low complexity" evidence="1">
    <location>
        <begin position="168"/>
        <end position="184"/>
    </location>
</feature>
<reference evidence="3 4" key="1">
    <citation type="submission" date="2024-09" db="EMBL/GenBank/DDBJ databases">
        <authorList>
            <person name="Sun Q."/>
            <person name="Mori K."/>
        </authorList>
    </citation>
    <scope>NUCLEOTIDE SEQUENCE [LARGE SCALE GENOMIC DNA]</scope>
    <source>
        <strain evidence="3 4">JCM 4362</strain>
    </source>
</reference>
<dbReference type="Proteomes" id="UP001589718">
    <property type="component" value="Unassembled WGS sequence"/>
</dbReference>
<feature type="compositionally biased region" description="Pro residues" evidence="1">
    <location>
        <begin position="206"/>
        <end position="218"/>
    </location>
</feature>
<dbReference type="EMBL" id="JBHMCR010000006">
    <property type="protein sequence ID" value="MFB9520479.1"/>
    <property type="molecule type" value="Genomic_DNA"/>
</dbReference>
<feature type="domain" description="TerD" evidence="2">
    <location>
        <begin position="232"/>
        <end position="399"/>
    </location>
</feature>
<evidence type="ECO:0000256" key="1">
    <source>
        <dbReference type="SAM" id="MobiDB-lite"/>
    </source>
</evidence>
<dbReference type="InterPro" id="IPR003325">
    <property type="entry name" value="TerD"/>
</dbReference>
<gene>
    <name evidence="3" type="ORF">ACFFTU_11020</name>
</gene>